<sequence length="93" mass="10620">MTVGGILYSLRPQRGAFGPVKCFQDDGWGLFIFDIFYWHEGFQDDFFFVIARRQRSLVSLGTGSAISMSSFWGVKRLQNLVYDPRRGEDDDAG</sequence>
<organism evidence="1 2">
    <name type="scientific">candidate division Kazan bacterium RIFCSPLOWO2_01_FULL_48_13</name>
    <dbReference type="NCBI Taxonomy" id="1798539"/>
    <lineage>
        <taxon>Bacteria</taxon>
        <taxon>Bacteria division Kazan-3B-28</taxon>
    </lineage>
</organism>
<dbReference type="Proteomes" id="UP000179010">
    <property type="component" value="Unassembled WGS sequence"/>
</dbReference>
<evidence type="ECO:0000313" key="1">
    <source>
        <dbReference type="EMBL" id="OGB85691.1"/>
    </source>
</evidence>
<dbReference type="EMBL" id="METE01000001">
    <property type="protein sequence ID" value="OGB85691.1"/>
    <property type="molecule type" value="Genomic_DNA"/>
</dbReference>
<evidence type="ECO:0000313" key="2">
    <source>
        <dbReference type="Proteomes" id="UP000179010"/>
    </source>
</evidence>
<comment type="caution">
    <text evidence="1">The sequence shown here is derived from an EMBL/GenBank/DDBJ whole genome shotgun (WGS) entry which is preliminary data.</text>
</comment>
<accession>A0A1F4PPT5</accession>
<dbReference type="AlphaFoldDB" id="A0A1F4PPT5"/>
<gene>
    <name evidence="1" type="ORF">A2994_02970</name>
</gene>
<name>A0A1F4PPT5_UNCK3</name>
<proteinExistence type="predicted"/>
<protein>
    <submittedName>
        <fullName evidence="1">Uncharacterized protein</fullName>
    </submittedName>
</protein>
<reference evidence="1 2" key="1">
    <citation type="journal article" date="2016" name="Nat. Commun.">
        <title>Thousands of microbial genomes shed light on interconnected biogeochemical processes in an aquifer system.</title>
        <authorList>
            <person name="Anantharaman K."/>
            <person name="Brown C.T."/>
            <person name="Hug L.A."/>
            <person name="Sharon I."/>
            <person name="Castelle C.J."/>
            <person name="Probst A.J."/>
            <person name="Thomas B.C."/>
            <person name="Singh A."/>
            <person name="Wilkins M.J."/>
            <person name="Karaoz U."/>
            <person name="Brodie E.L."/>
            <person name="Williams K.H."/>
            <person name="Hubbard S.S."/>
            <person name="Banfield J.F."/>
        </authorList>
    </citation>
    <scope>NUCLEOTIDE SEQUENCE [LARGE SCALE GENOMIC DNA]</scope>
</reference>